<evidence type="ECO:0000313" key="6">
    <source>
        <dbReference type="Proteomes" id="UP000683401"/>
    </source>
</evidence>
<sequence>MGRIEQLETSQERPMTPLGRGEGFRSDINGLRAWAVMSVVLYHFGVYGFSGGFVGVDIFFVISGFLMVGIIFRGLEAQGRGWFGTAFRLSDFYLSRARRIVPALAVLCVFLALLGWLILFPVEYISIGKGMIAAIGFFSNWQFNKEFSYFDDAAKENFLLHTWSLSVEWQFYMLLPLGILLLWRLSSSRNIHAVVLFTGAIISFCISVMLSNTKPMYAFYMLPSRAWEMLLGGALFLVLHNFHLGRLLRRWLEVLGYGLIILSVCLFDESTRWPGFNALLPVSGTLLILIAAQQDSIWSSNRGAQWLGNCSYSLYLWHWPIAVGLLYVQGRGNPWLVLFGIFLSIILGWLSFRFIEGPGRRFLSGPSRLFCSFRLLTVFAFVSLVGFLVTKVDTLYLHRLSEEAIRDYAEAKDVNPRQTECHIYGAGKHPECTYGGSKLGAIVIGDSHAGALVRAVENSLPDRNLHVLDWTYAACPTILDLKHVSDNTYRCGESVRRFLEKSHTLPASVPLIIINRLSVYTIGYNEPDLKIKYTAPLNYLTKKYESRSEAFLSEMREGAINTACEFAKDRPVYMVRPIPELAINVPKSMARGVLLGMDGRVSISLEEYRARQKYVVDTQDLAAARCGVKILDPIPYLCDAGRCRGDQGGLPIYFDDDHLSLRGANLLIPMFREAFVNE</sequence>
<feature type="transmembrane region" description="Helical" evidence="2">
    <location>
        <begin position="193"/>
        <end position="211"/>
    </location>
</feature>
<dbReference type="Pfam" id="PF01757">
    <property type="entry name" value="Acyl_transf_3"/>
    <property type="match status" value="1"/>
</dbReference>
<accession>A0ABX8HN05</accession>
<feature type="transmembrane region" description="Helical" evidence="2">
    <location>
        <begin position="251"/>
        <end position="267"/>
    </location>
</feature>
<dbReference type="InterPro" id="IPR050879">
    <property type="entry name" value="Acyltransferase_3"/>
</dbReference>
<evidence type="ECO:0000313" key="5">
    <source>
        <dbReference type="EMBL" id="QWU81790.1"/>
    </source>
</evidence>
<keyword evidence="2" id="KW-0472">Membrane</keyword>
<dbReference type="PANTHER" id="PTHR23028:SF53">
    <property type="entry name" value="ACYL_TRANSF_3 DOMAIN-CONTAINING PROTEIN"/>
    <property type="match status" value="1"/>
</dbReference>
<feature type="transmembrane region" description="Helical" evidence="2">
    <location>
        <begin position="30"/>
        <end position="47"/>
    </location>
</feature>
<dbReference type="Proteomes" id="UP000683401">
    <property type="component" value="Chromosome"/>
</dbReference>
<evidence type="ECO:0000256" key="2">
    <source>
        <dbReference type="SAM" id="Phobius"/>
    </source>
</evidence>
<organism evidence="5 6">
    <name type="scientific">Pseudomonas lijiangensis</name>
    <dbReference type="NCBI Taxonomy" id="2995658"/>
    <lineage>
        <taxon>Bacteria</taxon>
        <taxon>Pseudomonadati</taxon>
        <taxon>Pseudomonadota</taxon>
        <taxon>Gammaproteobacteria</taxon>
        <taxon>Pseudomonadales</taxon>
        <taxon>Pseudomonadaceae</taxon>
        <taxon>Pseudomonas</taxon>
    </lineage>
</organism>
<dbReference type="EMBL" id="CP076668">
    <property type="protein sequence ID" value="QWU81790.1"/>
    <property type="molecule type" value="Genomic_DNA"/>
</dbReference>
<feature type="transmembrane region" description="Helical" evidence="2">
    <location>
        <begin position="217"/>
        <end position="239"/>
    </location>
</feature>
<keyword evidence="2" id="KW-0812">Transmembrane</keyword>
<dbReference type="RefSeq" id="WP_216703722.1">
    <property type="nucleotide sequence ID" value="NZ_CP076668.1"/>
</dbReference>
<proteinExistence type="predicted"/>
<feature type="transmembrane region" description="Helical" evidence="2">
    <location>
        <begin position="367"/>
        <end position="389"/>
    </location>
</feature>
<evidence type="ECO:0000259" key="3">
    <source>
        <dbReference type="Pfam" id="PF01757"/>
    </source>
</evidence>
<keyword evidence="5" id="KW-0808">Transferase</keyword>
<protein>
    <submittedName>
        <fullName evidence="5">Acyltransferase</fullName>
    </submittedName>
</protein>
<feature type="transmembrane region" description="Helical" evidence="2">
    <location>
        <begin position="312"/>
        <end position="329"/>
    </location>
</feature>
<dbReference type="InterPro" id="IPR043968">
    <property type="entry name" value="SGNH"/>
</dbReference>
<name>A0ABX8HN05_9PSED</name>
<feature type="transmembrane region" description="Helical" evidence="2">
    <location>
        <begin position="169"/>
        <end position="186"/>
    </location>
</feature>
<feature type="domain" description="Acyltransferase 3" evidence="3">
    <location>
        <begin position="27"/>
        <end position="351"/>
    </location>
</feature>
<feature type="transmembrane region" description="Helical" evidence="2">
    <location>
        <begin position="273"/>
        <end position="292"/>
    </location>
</feature>
<dbReference type="PANTHER" id="PTHR23028">
    <property type="entry name" value="ACETYLTRANSFERASE"/>
    <property type="match status" value="1"/>
</dbReference>
<dbReference type="Pfam" id="PF19040">
    <property type="entry name" value="SGNH"/>
    <property type="match status" value="1"/>
</dbReference>
<feature type="transmembrane region" description="Helical" evidence="2">
    <location>
        <begin position="100"/>
        <end position="119"/>
    </location>
</feature>
<feature type="region of interest" description="Disordered" evidence="1">
    <location>
        <begin position="1"/>
        <end position="21"/>
    </location>
</feature>
<evidence type="ECO:0000259" key="4">
    <source>
        <dbReference type="Pfam" id="PF19040"/>
    </source>
</evidence>
<keyword evidence="2" id="KW-1133">Transmembrane helix</keyword>
<dbReference type="GO" id="GO:0016746">
    <property type="term" value="F:acyltransferase activity"/>
    <property type="evidence" value="ECO:0007669"/>
    <property type="project" value="UniProtKB-KW"/>
</dbReference>
<feature type="transmembrane region" description="Helical" evidence="2">
    <location>
        <begin position="53"/>
        <end position="72"/>
    </location>
</feature>
<keyword evidence="6" id="KW-1185">Reference proteome</keyword>
<feature type="transmembrane region" description="Helical" evidence="2">
    <location>
        <begin position="335"/>
        <end position="355"/>
    </location>
</feature>
<feature type="domain" description="SGNH" evidence="4">
    <location>
        <begin position="421"/>
        <end position="672"/>
    </location>
</feature>
<gene>
    <name evidence="5" type="ORF">KQP88_17265</name>
</gene>
<reference evidence="6" key="1">
    <citation type="submission" date="2021-06" db="EMBL/GenBank/DDBJ databases">
        <title>Identification of Pseudomonas cichorii causing bacterial leaf black spot of flue-cured tobacco, a new disease in China.</title>
        <authorList>
            <person name="Lu C.-H."/>
        </authorList>
    </citation>
    <scope>NUCLEOTIDE SEQUENCE [LARGE SCALE GENOMIC DNA]</scope>
    <source>
        <strain evidence="6">LJ2</strain>
    </source>
</reference>
<dbReference type="InterPro" id="IPR002656">
    <property type="entry name" value="Acyl_transf_3_dom"/>
</dbReference>
<evidence type="ECO:0000256" key="1">
    <source>
        <dbReference type="SAM" id="MobiDB-lite"/>
    </source>
</evidence>
<keyword evidence="5" id="KW-0012">Acyltransferase</keyword>